<accession>A0A7G5MY23</accession>
<dbReference type="GO" id="GO:0005524">
    <property type="term" value="F:ATP binding"/>
    <property type="evidence" value="ECO:0007669"/>
    <property type="project" value="UniProtKB-KW"/>
</dbReference>
<dbReference type="PANTHER" id="PTHR21499">
    <property type="entry name" value="ASPARTATE KINASE"/>
    <property type="match status" value="1"/>
</dbReference>
<dbReference type="NCBIfam" id="NF005154">
    <property type="entry name" value="PRK06635.1-2"/>
    <property type="match status" value="1"/>
</dbReference>
<dbReference type="InterPro" id="IPR001341">
    <property type="entry name" value="Asp_kinase"/>
</dbReference>
<comment type="pathway">
    <text evidence="4 18">Amino-acid biosynthesis; L-threonine biosynthesis; L-threonine from L-aspartate: step 1/5.</text>
</comment>
<dbReference type="PROSITE" id="PS00324">
    <property type="entry name" value="ASPARTOKINASE"/>
    <property type="match status" value="1"/>
</dbReference>
<evidence type="ECO:0000313" key="20">
    <source>
        <dbReference type="EMBL" id="QMW79516.1"/>
    </source>
</evidence>
<feature type="binding site" evidence="16">
    <location>
        <begin position="6"/>
        <end position="9"/>
    </location>
    <ligand>
        <name>ATP</name>
        <dbReference type="ChEBI" id="CHEBI:30616"/>
    </ligand>
</feature>
<dbReference type="InterPro" id="IPR018042">
    <property type="entry name" value="Aspartate_kinase_CS"/>
</dbReference>
<keyword evidence="12" id="KW-0220">Diaminopimelate biosynthesis</keyword>
<dbReference type="RefSeq" id="WP_018596221.1">
    <property type="nucleotide sequence ID" value="NZ_AP031416.1"/>
</dbReference>
<evidence type="ECO:0000256" key="6">
    <source>
        <dbReference type="ARBA" id="ARBA00022605"/>
    </source>
</evidence>
<dbReference type="CDD" id="cd04923">
    <property type="entry name" value="ACT_AK-LysC-DapG-like_2"/>
    <property type="match status" value="1"/>
</dbReference>
<dbReference type="GO" id="GO:0009090">
    <property type="term" value="P:homoserine biosynthetic process"/>
    <property type="evidence" value="ECO:0007669"/>
    <property type="project" value="TreeGrafter"/>
</dbReference>
<dbReference type="UniPathway" id="UPA00051">
    <property type="reaction ID" value="UER00462"/>
</dbReference>
<organism evidence="20 21">
    <name type="scientific">Blautia producta</name>
    <dbReference type="NCBI Taxonomy" id="33035"/>
    <lineage>
        <taxon>Bacteria</taxon>
        <taxon>Bacillati</taxon>
        <taxon>Bacillota</taxon>
        <taxon>Clostridia</taxon>
        <taxon>Lachnospirales</taxon>
        <taxon>Lachnospiraceae</taxon>
        <taxon>Blautia</taxon>
    </lineage>
</organism>
<dbReference type="GO" id="GO:0005829">
    <property type="term" value="C:cytosol"/>
    <property type="evidence" value="ECO:0007669"/>
    <property type="project" value="TreeGrafter"/>
</dbReference>
<protein>
    <recommendedName>
        <fullName evidence="17">Aspartokinase</fullName>
        <ecNumber evidence="17">2.7.2.4</ecNumber>
    </recommendedName>
</protein>
<evidence type="ECO:0000313" key="21">
    <source>
        <dbReference type="Proteomes" id="UP000515789"/>
    </source>
</evidence>
<evidence type="ECO:0000256" key="14">
    <source>
        <dbReference type="ARBA" id="ARBA00047872"/>
    </source>
</evidence>
<dbReference type="Gene3D" id="3.40.1160.10">
    <property type="entry name" value="Acetylglutamate kinase-like"/>
    <property type="match status" value="1"/>
</dbReference>
<comment type="similarity">
    <text evidence="5 17">Belongs to the aspartokinase family.</text>
</comment>
<keyword evidence="6 18" id="KW-0028">Amino-acid biosynthesis</keyword>
<dbReference type="GO" id="GO:0009089">
    <property type="term" value="P:lysine biosynthetic process via diaminopimelate"/>
    <property type="evidence" value="ECO:0007669"/>
    <property type="project" value="UniProtKB-UniPathway"/>
</dbReference>
<dbReference type="PROSITE" id="PS51671">
    <property type="entry name" value="ACT"/>
    <property type="match status" value="2"/>
</dbReference>
<dbReference type="GO" id="GO:0004072">
    <property type="term" value="F:aspartate kinase activity"/>
    <property type="evidence" value="ECO:0007669"/>
    <property type="project" value="UniProtKB-EC"/>
</dbReference>
<dbReference type="SUPFAM" id="SSF53633">
    <property type="entry name" value="Carbamate kinase-like"/>
    <property type="match status" value="1"/>
</dbReference>
<evidence type="ECO:0000256" key="16">
    <source>
        <dbReference type="PIRSR" id="PIRSR000726-1"/>
    </source>
</evidence>
<dbReference type="UniPathway" id="UPA00050">
    <property type="reaction ID" value="UER00461"/>
</dbReference>
<evidence type="ECO:0000256" key="7">
    <source>
        <dbReference type="ARBA" id="ARBA00022679"/>
    </source>
</evidence>
<feature type="domain" description="ACT" evidence="19">
    <location>
        <begin position="342"/>
        <end position="403"/>
    </location>
</feature>
<evidence type="ECO:0000256" key="12">
    <source>
        <dbReference type="ARBA" id="ARBA00022915"/>
    </source>
</evidence>
<dbReference type="NCBIfam" id="NF005155">
    <property type="entry name" value="PRK06635.1-4"/>
    <property type="match status" value="1"/>
</dbReference>
<feature type="binding site" evidence="16">
    <location>
        <position position="46"/>
    </location>
    <ligand>
        <name>substrate</name>
    </ligand>
</feature>
<dbReference type="NCBIfam" id="TIGR00656">
    <property type="entry name" value="asp_kin_monofn"/>
    <property type="match status" value="1"/>
</dbReference>
<dbReference type="NCBIfam" id="TIGR00657">
    <property type="entry name" value="asp_kinases"/>
    <property type="match status" value="1"/>
</dbReference>
<dbReference type="InterPro" id="IPR054352">
    <property type="entry name" value="ACT_Aspartokinase"/>
</dbReference>
<gene>
    <name evidence="20" type="ORF">E5259_18940</name>
</gene>
<evidence type="ECO:0000256" key="9">
    <source>
        <dbReference type="ARBA" id="ARBA00022741"/>
    </source>
</evidence>
<dbReference type="InterPro" id="IPR001048">
    <property type="entry name" value="Asp/Glu/Uridylate_kinase"/>
</dbReference>
<feature type="binding site" evidence="16">
    <location>
        <position position="178"/>
    </location>
    <ligand>
        <name>ATP</name>
        <dbReference type="ChEBI" id="CHEBI:30616"/>
    </ligand>
</feature>
<comment type="pathway">
    <text evidence="3 18">Amino-acid biosynthesis; L-methionine biosynthesis via de novo pathway; L-homoserine from L-aspartate: step 1/3.</text>
</comment>
<feature type="binding site" evidence="16">
    <location>
        <position position="183"/>
    </location>
    <ligand>
        <name>ATP</name>
        <dbReference type="ChEBI" id="CHEBI:30616"/>
    </ligand>
</feature>
<feature type="binding site" evidence="16">
    <location>
        <begin position="208"/>
        <end position="209"/>
    </location>
    <ligand>
        <name>ATP</name>
        <dbReference type="ChEBI" id="CHEBI:30616"/>
    </ligand>
</feature>
<dbReference type="AlphaFoldDB" id="A0A7G5MY23"/>
<dbReference type="FunFam" id="3.30.2130.10:FF:000001">
    <property type="entry name" value="Bifunctional aspartokinase/homoserine dehydrogenase"/>
    <property type="match status" value="1"/>
</dbReference>
<evidence type="ECO:0000256" key="17">
    <source>
        <dbReference type="RuleBase" id="RU003448"/>
    </source>
</evidence>
<dbReference type="Pfam" id="PF22468">
    <property type="entry name" value="ACT_9"/>
    <property type="match status" value="1"/>
</dbReference>
<feature type="binding site" evidence="16">
    <location>
        <position position="73"/>
    </location>
    <ligand>
        <name>substrate</name>
    </ligand>
</feature>
<dbReference type="Gene3D" id="3.30.2130.10">
    <property type="entry name" value="VC0802-like"/>
    <property type="match status" value="1"/>
</dbReference>
<evidence type="ECO:0000256" key="5">
    <source>
        <dbReference type="ARBA" id="ARBA00010122"/>
    </source>
</evidence>
<keyword evidence="11 16" id="KW-0067">ATP-binding</keyword>
<evidence type="ECO:0000256" key="11">
    <source>
        <dbReference type="ARBA" id="ARBA00022840"/>
    </source>
</evidence>
<dbReference type="InterPro" id="IPR045865">
    <property type="entry name" value="ACT-like_dom_sf"/>
</dbReference>
<dbReference type="FunFam" id="3.40.1160.10:FF:000002">
    <property type="entry name" value="Aspartokinase"/>
    <property type="match status" value="1"/>
</dbReference>
<evidence type="ECO:0000256" key="10">
    <source>
        <dbReference type="ARBA" id="ARBA00022777"/>
    </source>
</evidence>
<dbReference type="InterPro" id="IPR036393">
    <property type="entry name" value="AceGlu_kinase-like_sf"/>
</dbReference>
<dbReference type="EMBL" id="CP039126">
    <property type="protein sequence ID" value="QMW79516.1"/>
    <property type="molecule type" value="Genomic_DNA"/>
</dbReference>
<evidence type="ECO:0000259" key="19">
    <source>
        <dbReference type="PROSITE" id="PS51671"/>
    </source>
</evidence>
<dbReference type="Proteomes" id="UP000515789">
    <property type="component" value="Chromosome"/>
</dbReference>
<dbReference type="InterPro" id="IPR002912">
    <property type="entry name" value="ACT_dom"/>
</dbReference>
<dbReference type="GeneID" id="75052130"/>
<dbReference type="GO" id="GO:0009088">
    <property type="term" value="P:threonine biosynthetic process"/>
    <property type="evidence" value="ECO:0007669"/>
    <property type="project" value="UniProtKB-UniPathway"/>
</dbReference>
<dbReference type="CDD" id="cd04913">
    <property type="entry name" value="ACT_AKii-LysC-BS-like_1"/>
    <property type="match status" value="1"/>
</dbReference>
<evidence type="ECO:0000256" key="8">
    <source>
        <dbReference type="ARBA" id="ARBA00022737"/>
    </source>
</evidence>
<comment type="subunit">
    <text evidence="15">Tetramer consisting of 2 isoforms Alpha (catalytic and regulation) and of a homodimer of 2 isoforms Beta (regulation).</text>
</comment>
<comment type="pathway">
    <text evidence="2 18">Amino-acid biosynthesis; L-lysine biosynthesis via DAP pathway; (S)-tetrahydrodipicolinate from L-aspartate: step 1/4.</text>
</comment>
<comment type="catalytic activity">
    <reaction evidence="14 17">
        <text>L-aspartate + ATP = 4-phospho-L-aspartate + ADP</text>
        <dbReference type="Rhea" id="RHEA:23776"/>
        <dbReference type="ChEBI" id="CHEBI:29991"/>
        <dbReference type="ChEBI" id="CHEBI:30616"/>
        <dbReference type="ChEBI" id="CHEBI:57535"/>
        <dbReference type="ChEBI" id="CHEBI:456216"/>
        <dbReference type="EC" id="2.7.2.4"/>
    </reaction>
</comment>
<dbReference type="UniPathway" id="UPA00034">
    <property type="reaction ID" value="UER00015"/>
</dbReference>
<feature type="domain" description="ACT" evidence="19">
    <location>
        <begin position="262"/>
        <end position="333"/>
    </location>
</feature>
<feature type="binding site" evidence="16">
    <location>
        <begin position="172"/>
        <end position="173"/>
    </location>
    <ligand>
        <name>ATP</name>
        <dbReference type="ChEBI" id="CHEBI:30616"/>
    </ligand>
</feature>
<evidence type="ECO:0000256" key="18">
    <source>
        <dbReference type="RuleBase" id="RU004249"/>
    </source>
</evidence>
<keyword evidence="10 17" id="KW-0418">Kinase</keyword>
<dbReference type="InterPro" id="IPR005260">
    <property type="entry name" value="Asp_kin_monofn"/>
</dbReference>
<dbReference type="PIRSF" id="PIRSF000726">
    <property type="entry name" value="Asp_kin"/>
    <property type="match status" value="1"/>
</dbReference>
<evidence type="ECO:0000256" key="2">
    <source>
        <dbReference type="ARBA" id="ARBA00004766"/>
    </source>
</evidence>
<keyword evidence="13" id="KW-0457">Lysine biosynthesis</keyword>
<keyword evidence="9 16" id="KW-0547">Nucleotide-binding</keyword>
<evidence type="ECO:0000256" key="15">
    <source>
        <dbReference type="ARBA" id="ARBA00063835"/>
    </source>
</evidence>
<proteinExistence type="inferred from homology"/>
<keyword evidence="7 17" id="KW-0808">Transferase</keyword>
<keyword evidence="8" id="KW-0677">Repeat</keyword>
<dbReference type="EC" id="2.7.2.4" evidence="17"/>
<evidence type="ECO:0000256" key="1">
    <source>
        <dbReference type="ARBA" id="ARBA00003121"/>
    </source>
</evidence>
<evidence type="ECO:0000256" key="3">
    <source>
        <dbReference type="ARBA" id="ARBA00004986"/>
    </source>
</evidence>
<dbReference type="SUPFAM" id="SSF55021">
    <property type="entry name" value="ACT-like"/>
    <property type="match status" value="2"/>
</dbReference>
<dbReference type="InterPro" id="IPR041740">
    <property type="entry name" value="AKii-LysC-BS"/>
</dbReference>
<dbReference type="PANTHER" id="PTHR21499:SF3">
    <property type="entry name" value="ASPARTOKINASE"/>
    <property type="match status" value="1"/>
</dbReference>
<dbReference type="Pfam" id="PF00696">
    <property type="entry name" value="AA_kinase"/>
    <property type="match status" value="1"/>
</dbReference>
<dbReference type="GO" id="GO:0019877">
    <property type="term" value="P:diaminopimelate biosynthetic process"/>
    <property type="evidence" value="ECO:0007669"/>
    <property type="project" value="UniProtKB-KW"/>
</dbReference>
<comment type="function">
    <text evidence="1">Catalyzes the phosphorylation of the beta-carboxyl group of aspartic acid with ATP to yield 4-phospho-L-aspartate, which is involved in the branched biosynthetic pathway leading to the biosynthesis of amino acids threonine, isoleucine and methionine.</text>
</comment>
<name>A0A7G5MY23_9FIRM</name>
<evidence type="ECO:0000256" key="13">
    <source>
        <dbReference type="ARBA" id="ARBA00023154"/>
    </source>
</evidence>
<dbReference type="CDD" id="cd04261">
    <property type="entry name" value="AAK_AKii-LysC-BS"/>
    <property type="match status" value="1"/>
</dbReference>
<evidence type="ECO:0000256" key="4">
    <source>
        <dbReference type="ARBA" id="ARBA00005139"/>
    </source>
</evidence>
<sequence length="403" mass="43926">MLVVMKFGGSSVADLDKIRNVAERCIKKWREGNQVVVVLSAMGKTTDRLLAQAGEISSMPSRREMDMLLATGEQVSVSLMAMTMIRMGVTAISLNAWQVPMHTTSAYQNAKLKRIDSERITKELDSNKIVVVTGFQGVNKYDDVTTLGRGGSDTTAVALAAALNADLCEIYTDVDGVYTADPRIVPDARKMPEVTYEEMLEFASLGAKVLHSRCVEMARRYNVNLVVKSSMSEEEGTVVKETTKMEKMLISGVAVDKNIAKIAVSGMKDNPESTFRLLNLMAKNGVNIDVMIQSLEKDGTKTLTFTVARPDMMMTLELLKKYSDVIGNANVSCEEDVAKVSVVGAGVSSNPGVAAKMFEALSNAGINTDMVTTSEIRITAVIKESEAEMAMRAVHDRFASEWD</sequence>
<reference evidence="20 21" key="1">
    <citation type="submission" date="2019-04" db="EMBL/GenBank/DDBJ databases">
        <authorList>
            <person name="Schori C."/>
            <person name="Ahrens C."/>
        </authorList>
    </citation>
    <scope>NUCLEOTIDE SEQUENCE [LARGE SCALE GENOMIC DNA]</scope>
    <source>
        <strain evidence="20 21">DSM 2950</strain>
    </source>
</reference>